<evidence type="ECO:0000313" key="2">
    <source>
        <dbReference type="Proteomes" id="UP000568106"/>
    </source>
</evidence>
<dbReference type="EMBL" id="JACHDY010000007">
    <property type="protein sequence ID" value="MBB5319333.1"/>
    <property type="molecule type" value="Genomic_DNA"/>
</dbReference>
<sequence>MFEVGAGESASLPKGKPHAFLIQSDEVYSITVITPGGFFNAVNKMNEPAQKIEIPSDDVLTYASMDLTKTMEIFEKYGVHILSPEEVAEQMPEYRA</sequence>
<comment type="caution">
    <text evidence="1">The sequence shown here is derived from an EMBL/GenBank/DDBJ whole genome shotgun (WGS) entry which is preliminary data.</text>
</comment>
<proteinExistence type="predicted"/>
<organism evidence="1 2">
    <name type="scientific">Tunturiibacter empetritectus</name>
    <dbReference type="NCBI Taxonomy" id="3069691"/>
    <lineage>
        <taxon>Bacteria</taxon>
        <taxon>Pseudomonadati</taxon>
        <taxon>Acidobacteriota</taxon>
        <taxon>Terriglobia</taxon>
        <taxon>Terriglobales</taxon>
        <taxon>Acidobacteriaceae</taxon>
        <taxon>Tunturiibacter</taxon>
    </lineage>
</organism>
<dbReference type="InterPro" id="IPR011051">
    <property type="entry name" value="RmlC_Cupin_sf"/>
</dbReference>
<name>A0A7W8MT38_9BACT</name>
<dbReference type="Gene3D" id="2.60.120.10">
    <property type="entry name" value="Jelly Rolls"/>
    <property type="match status" value="1"/>
</dbReference>
<dbReference type="AlphaFoldDB" id="A0A7W8MT38"/>
<protein>
    <recommendedName>
        <fullName evidence="3">Cupin domain-containing protein</fullName>
    </recommendedName>
</protein>
<dbReference type="InterPro" id="IPR014710">
    <property type="entry name" value="RmlC-like_jellyroll"/>
</dbReference>
<accession>A0A7W8MT38</accession>
<evidence type="ECO:0000313" key="1">
    <source>
        <dbReference type="EMBL" id="MBB5319333.1"/>
    </source>
</evidence>
<gene>
    <name evidence="1" type="ORF">HDF09_004039</name>
</gene>
<dbReference type="Proteomes" id="UP000568106">
    <property type="component" value="Unassembled WGS sequence"/>
</dbReference>
<evidence type="ECO:0008006" key="3">
    <source>
        <dbReference type="Google" id="ProtNLM"/>
    </source>
</evidence>
<dbReference type="SUPFAM" id="SSF51182">
    <property type="entry name" value="RmlC-like cupins"/>
    <property type="match status" value="1"/>
</dbReference>
<reference evidence="1" key="1">
    <citation type="submission" date="2020-08" db="EMBL/GenBank/DDBJ databases">
        <title>Genomic Encyclopedia of Type Strains, Phase IV (KMG-V): Genome sequencing to study the core and pangenomes of soil and plant-associated prokaryotes.</title>
        <authorList>
            <person name="Whitman W."/>
        </authorList>
    </citation>
    <scope>NUCLEOTIDE SEQUENCE [LARGE SCALE GENOMIC DNA]</scope>
    <source>
        <strain evidence="1">M8UP27</strain>
    </source>
</reference>
<keyword evidence="2" id="KW-1185">Reference proteome</keyword>